<protein>
    <submittedName>
        <fullName evidence="1">Uncharacterized protein</fullName>
    </submittedName>
</protein>
<comment type="caution">
    <text evidence="1">The sequence shown here is derived from an EMBL/GenBank/DDBJ whole genome shotgun (WGS) entry which is preliminary data.</text>
</comment>
<evidence type="ECO:0000313" key="1">
    <source>
        <dbReference type="EMBL" id="TKW64445.1"/>
    </source>
</evidence>
<accession>A0A533I118</accession>
<organism evidence="1 2">
    <name type="scientific">Paracoccus denitrificans</name>
    <dbReference type="NCBI Taxonomy" id="266"/>
    <lineage>
        <taxon>Bacteria</taxon>
        <taxon>Pseudomonadati</taxon>
        <taxon>Pseudomonadota</taxon>
        <taxon>Alphaproteobacteria</taxon>
        <taxon>Rhodobacterales</taxon>
        <taxon>Paracoccaceae</taxon>
        <taxon>Paracoccus</taxon>
    </lineage>
</organism>
<gene>
    <name evidence="1" type="ORF">DI616_18245</name>
</gene>
<reference evidence="1 2" key="1">
    <citation type="journal article" date="2017" name="Nat. Commun.">
        <title>In situ click chemistry generation of cyclooxygenase-2 inhibitors.</title>
        <authorList>
            <person name="Bhardwaj A."/>
            <person name="Kaur J."/>
            <person name="Wuest M."/>
            <person name="Wuest F."/>
        </authorList>
    </citation>
    <scope>NUCLEOTIDE SEQUENCE [LARGE SCALE GENOMIC DNA]</scope>
    <source>
        <strain evidence="1">S2_012_000_R3_94</strain>
    </source>
</reference>
<dbReference type="EMBL" id="VAFL01000023">
    <property type="protein sequence ID" value="TKW64445.1"/>
    <property type="molecule type" value="Genomic_DNA"/>
</dbReference>
<sequence length="63" mass="7127">MVDRYYLPAAQVQEISELLDREEAKAPFLVAEIRRLVFATAIPDDMADDIERELKNAESGCSI</sequence>
<dbReference type="AlphaFoldDB" id="A0A533I118"/>
<name>A0A533I118_PARDE</name>
<dbReference type="Proteomes" id="UP000315344">
    <property type="component" value="Unassembled WGS sequence"/>
</dbReference>
<evidence type="ECO:0000313" key="2">
    <source>
        <dbReference type="Proteomes" id="UP000315344"/>
    </source>
</evidence>
<proteinExistence type="predicted"/>